<accession>A0ABQ8TVP7</accession>
<evidence type="ECO:0000259" key="1">
    <source>
        <dbReference type="Pfam" id="PF01498"/>
    </source>
</evidence>
<dbReference type="InterPro" id="IPR054323">
    <property type="entry name" value="SPMIP1_C"/>
</dbReference>
<evidence type="ECO:0000313" key="4">
    <source>
        <dbReference type="Proteomes" id="UP001148838"/>
    </source>
</evidence>
<name>A0ABQ8TVP7_PERAM</name>
<organism evidence="3 4">
    <name type="scientific">Periplaneta americana</name>
    <name type="common">American cockroach</name>
    <name type="synonym">Blatta americana</name>
    <dbReference type="NCBI Taxonomy" id="6978"/>
    <lineage>
        <taxon>Eukaryota</taxon>
        <taxon>Metazoa</taxon>
        <taxon>Ecdysozoa</taxon>
        <taxon>Arthropoda</taxon>
        <taxon>Hexapoda</taxon>
        <taxon>Insecta</taxon>
        <taxon>Pterygota</taxon>
        <taxon>Neoptera</taxon>
        <taxon>Polyneoptera</taxon>
        <taxon>Dictyoptera</taxon>
        <taxon>Blattodea</taxon>
        <taxon>Blattoidea</taxon>
        <taxon>Blattidae</taxon>
        <taxon>Blattinae</taxon>
        <taxon>Periplaneta</taxon>
    </lineage>
</organism>
<dbReference type="Pfam" id="PF22589">
    <property type="entry name" value="SPMIP1"/>
    <property type="match status" value="1"/>
</dbReference>
<feature type="domain" description="Sperm microtubule inner protein 1 C-terminal" evidence="2">
    <location>
        <begin position="180"/>
        <end position="292"/>
    </location>
</feature>
<dbReference type="PANTHER" id="PTHR35826">
    <property type="entry name" value="PROTEIN ATP6V1FNB-LIKE"/>
    <property type="match status" value="1"/>
</dbReference>
<evidence type="ECO:0000259" key="2">
    <source>
        <dbReference type="Pfam" id="PF22589"/>
    </source>
</evidence>
<keyword evidence="4" id="KW-1185">Reference proteome</keyword>
<dbReference type="InterPro" id="IPR002492">
    <property type="entry name" value="Transposase_Tc1-like"/>
</dbReference>
<dbReference type="EMBL" id="JAJSOF020000003">
    <property type="protein sequence ID" value="KAJ4449926.1"/>
    <property type="molecule type" value="Genomic_DNA"/>
</dbReference>
<sequence>MPCPSQTSGFNVPNYVSQLPEDRLEPISRDRNLSHYSLKLSEFRFYAMNQMATKSSGAGAVRYTMDMELEDDDVDTEDRNLAARMEEQHTTTEPQKQQMSRIDKLRDTGASMAASKFTGGYDIRQSNFWKERADKEILIKRQWFEKYFKHIYDERPKEMKCSKAEELIEKLTEQRKQNLQESLKIRAIVKQPKPLPLPESDPSVSLDVMRPVSPKVRRLLYKGISHEDEGRWLYLRKRTQLAPKQRYYFQETSGFGYGWHEPSKTLNYGSRFGKSSAPREDFYRRNGIGPDPSYWRSSMYNNYSYMYQSLKMFALIEDGNSQRYVVAVLGTRRAFQKIRQVNVSERPVSRRLDECGLNSRRPAKGPELLQQHRVERLRFAHNHANRNLGQ</sequence>
<dbReference type="PANTHER" id="PTHR35826:SF1">
    <property type="entry name" value="PROTEIN ATP6V1FNB-LIKE"/>
    <property type="match status" value="1"/>
</dbReference>
<evidence type="ECO:0000313" key="3">
    <source>
        <dbReference type="EMBL" id="KAJ4449926.1"/>
    </source>
</evidence>
<dbReference type="Pfam" id="PF01498">
    <property type="entry name" value="HTH_Tnp_Tc3_2"/>
    <property type="match status" value="1"/>
</dbReference>
<protein>
    <submittedName>
        <fullName evidence="3">Uncharacterized protein</fullName>
    </submittedName>
</protein>
<proteinExistence type="predicted"/>
<feature type="domain" description="Transposase Tc1-like" evidence="1">
    <location>
        <begin position="340"/>
        <end position="385"/>
    </location>
</feature>
<comment type="caution">
    <text evidence="3">The sequence shown here is derived from an EMBL/GenBank/DDBJ whole genome shotgun (WGS) entry which is preliminary data.</text>
</comment>
<reference evidence="3 4" key="1">
    <citation type="journal article" date="2022" name="Allergy">
        <title>Genome assembly and annotation of Periplaneta americana reveal a comprehensive cockroach allergen profile.</title>
        <authorList>
            <person name="Wang L."/>
            <person name="Xiong Q."/>
            <person name="Saelim N."/>
            <person name="Wang L."/>
            <person name="Nong W."/>
            <person name="Wan A.T."/>
            <person name="Shi M."/>
            <person name="Liu X."/>
            <person name="Cao Q."/>
            <person name="Hui J.H.L."/>
            <person name="Sookrung N."/>
            <person name="Leung T.F."/>
            <person name="Tungtrongchitr A."/>
            <person name="Tsui S.K.W."/>
        </authorList>
    </citation>
    <scope>NUCLEOTIDE SEQUENCE [LARGE SCALE GENOMIC DNA]</scope>
    <source>
        <strain evidence="3">PWHHKU_190912</strain>
    </source>
</reference>
<gene>
    <name evidence="3" type="ORF">ANN_01333</name>
</gene>
<dbReference type="Proteomes" id="UP001148838">
    <property type="component" value="Unassembled WGS sequence"/>
</dbReference>